<accession>A0ABP4E7K2</accession>
<feature type="region of interest" description="Disordered" evidence="3">
    <location>
        <begin position="805"/>
        <end position="826"/>
    </location>
</feature>
<dbReference type="PROSITE" id="PS50043">
    <property type="entry name" value="HTH_LUXR_2"/>
    <property type="match status" value="1"/>
</dbReference>
<sequence>MDALNETALRHLLARAWTADGGGRPVLLLVEGEAGTGKSRLLARLAHGVPVPVRTDPQTAAPAEGNAEGPAAGPALLLADDVHRAGPDRRAALGALLADPPAGLACVLGYRPEELDEPGLPLGPDTEYAAGLTVVRHHLGPLGPEEVRRMAAAAIGADRCPPDLAARLHRAAGGTAQVVADLLDLLAAREGRLPDAFAPPPRLTALALRRTAALPAGHRGVVHAAAVLGEPATAAELAEVAGLAPDTGRTAVQAALRTAALHDHGDGRYGFRVPLAAAAVRDHLAGPHREELHGRAADLLVRRQPVPWERVAGHRRACGRERGWLHAVERAAQRHADRGDLERAVALLESALATGPVPEHARSRLVTLLARSAVMGLRSDRTLAVLQHIVADHGLAPALRGEIRLDLGLLLCNQIGRCTDGLAELERAVGELQEQPVLLARAMSALSMPYWPGAPLAENVAWIERALAVSEQVGDPVVRAAVAANRVSVLLNIGDPAAWPLVDALPRDGEPVAVRQQAARGLCNAADAAVWIGHYDRSRALLGEGVALAARSGASYAEQTGRGCTLVLDWATGRWAGLAGRAGALVAEAGDMPFIASDARLVLGLLALARGAWAETEEYLSGPDAPDRDHGPVPLSAASSGALIRLALAREDTAGAAAEAALAWDRLRAKGVWAWAAELAPWAVEATARAGAAAAAREMAAEFAAGLDGRDAPSAEAALHWTRAALAEATGDPETARTHYERAAAGYRALPRPYHAALTAAAAARCTLEAGGTGTEAAVEALADSAAAFEALGATWDAARTRAELRGHRPPEDRRGPGRPAYGDLLSPREEEVARLAAAGMTNREIAAALHLSPRTVEQHVARALQKTGARSRQQLTAVPRAVAPTEPD</sequence>
<evidence type="ECO:0000256" key="1">
    <source>
        <dbReference type="ARBA" id="ARBA00022741"/>
    </source>
</evidence>
<dbReference type="SMART" id="SM00421">
    <property type="entry name" value="HTH_LUXR"/>
    <property type="match status" value="1"/>
</dbReference>
<feature type="compositionally biased region" description="Low complexity" evidence="3">
    <location>
        <begin position="60"/>
        <end position="71"/>
    </location>
</feature>
<proteinExistence type="predicted"/>
<dbReference type="Proteomes" id="UP001499987">
    <property type="component" value="Unassembled WGS sequence"/>
</dbReference>
<evidence type="ECO:0000256" key="2">
    <source>
        <dbReference type="ARBA" id="ARBA00022840"/>
    </source>
</evidence>
<evidence type="ECO:0000313" key="6">
    <source>
        <dbReference type="Proteomes" id="UP001499987"/>
    </source>
</evidence>
<dbReference type="EMBL" id="BAAALD010000044">
    <property type="protein sequence ID" value="GAA1096725.1"/>
    <property type="molecule type" value="Genomic_DNA"/>
</dbReference>
<feature type="domain" description="HTH luxR-type" evidence="4">
    <location>
        <begin position="819"/>
        <end position="884"/>
    </location>
</feature>
<organism evidence="5 6">
    <name type="scientific">Kitasatospora arboriphila</name>
    <dbReference type="NCBI Taxonomy" id="258052"/>
    <lineage>
        <taxon>Bacteria</taxon>
        <taxon>Bacillati</taxon>
        <taxon>Actinomycetota</taxon>
        <taxon>Actinomycetes</taxon>
        <taxon>Kitasatosporales</taxon>
        <taxon>Streptomycetaceae</taxon>
        <taxon>Kitasatospora</taxon>
    </lineage>
</organism>
<dbReference type="InterPro" id="IPR027417">
    <property type="entry name" value="P-loop_NTPase"/>
</dbReference>
<dbReference type="SUPFAM" id="SSF46894">
    <property type="entry name" value="C-terminal effector domain of the bipartite response regulators"/>
    <property type="match status" value="1"/>
</dbReference>
<evidence type="ECO:0000259" key="4">
    <source>
        <dbReference type="PROSITE" id="PS50043"/>
    </source>
</evidence>
<dbReference type="PRINTS" id="PR00038">
    <property type="entry name" value="HTHLUXR"/>
</dbReference>
<dbReference type="Gene3D" id="1.10.10.10">
    <property type="entry name" value="Winged helix-like DNA-binding domain superfamily/Winged helix DNA-binding domain"/>
    <property type="match status" value="1"/>
</dbReference>
<evidence type="ECO:0000256" key="3">
    <source>
        <dbReference type="SAM" id="MobiDB-lite"/>
    </source>
</evidence>
<dbReference type="PROSITE" id="PS00622">
    <property type="entry name" value="HTH_LUXR_1"/>
    <property type="match status" value="1"/>
</dbReference>
<keyword evidence="1" id="KW-0547">Nucleotide-binding</keyword>
<name>A0ABP4E7K2_9ACTN</name>
<dbReference type="PANTHER" id="PTHR16305">
    <property type="entry name" value="TESTICULAR SOLUBLE ADENYLYL CYCLASE"/>
    <property type="match status" value="1"/>
</dbReference>
<feature type="region of interest" description="Disordered" evidence="3">
    <location>
        <begin position="52"/>
        <end position="71"/>
    </location>
</feature>
<dbReference type="PANTHER" id="PTHR16305:SF35">
    <property type="entry name" value="TRANSCRIPTIONAL ACTIVATOR DOMAIN"/>
    <property type="match status" value="1"/>
</dbReference>
<feature type="compositionally biased region" description="Basic and acidic residues" evidence="3">
    <location>
        <begin position="805"/>
        <end position="816"/>
    </location>
</feature>
<protein>
    <submittedName>
        <fullName evidence="5">Helix-turn-helix transcriptional regulator</fullName>
    </submittedName>
</protein>
<keyword evidence="2" id="KW-0067">ATP-binding</keyword>
<dbReference type="InterPro" id="IPR000792">
    <property type="entry name" value="Tscrpt_reg_LuxR_C"/>
</dbReference>
<dbReference type="InterPro" id="IPR036388">
    <property type="entry name" value="WH-like_DNA-bd_sf"/>
</dbReference>
<gene>
    <name evidence="5" type="ORF">GCM10009663_44750</name>
</gene>
<feature type="region of interest" description="Disordered" evidence="3">
    <location>
        <begin position="863"/>
        <end position="889"/>
    </location>
</feature>
<dbReference type="Pfam" id="PF00196">
    <property type="entry name" value="GerE"/>
    <property type="match status" value="1"/>
</dbReference>
<comment type="caution">
    <text evidence="5">The sequence shown here is derived from an EMBL/GenBank/DDBJ whole genome shotgun (WGS) entry which is preliminary data.</text>
</comment>
<keyword evidence="6" id="KW-1185">Reference proteome</keyword>
<dbReference type="SUPFAM" id="SSF52540">
    <property type="entry name" value="P-loop containing nucleoside triphosphate hydrolases"/>
    <property type="match status" value="1"/>
</dbReference>
<evidence type="ECO:0000313" key="5">
    <source>
        <dbReference type="EMBL" id="GAA1096725.1"/>
    </source>
</evidence>
<reference evidence="6" key="1">
    <citation type="journal article" date="2019" name="Int. J. Syst. Evol. Microbiol.">
        <title>The Global Catalogue of Microorganisms (GCM) 10K type strain sequencing project: providing services to taxonomists for standard genome sequencing and annotation.</title>
        <authorList>
            <consortium name="The Broad Institute Genomics Platform"/>
            <consortium name="The Broad Institute Genome Sequencing Center for Infectious Disease"/>
            <person name="Wu L."/>
            <person name="Ma J."/>
        </authorList>
    </citation>
    <scope>NUCLEOTIDE SEQUENCE [LARGE SCALE GENOMIC DNA]</scope>
    <source>
        <strain evidence="6">JCM 13002</strain>
    </source>
</reference>
<dbReference type="RefSeq" id="WP_344625428.1">
    <property type="nucleotide sequence ID" value="NZ_BAAALD010000044.1"/>
</dbReference>
<dbReference type="InterPro" id="IPR016032">
    <property type="entry name" value="Sig_transdc_resp-reg_C-effctor"/>
</dbReference>
<dbReference type="CDD" id="cd06170">
    <property type="entry name" value="LuxR_C_like"/>
    <property type="match status" value="1"/>
</dbReference>